<evidence type="ECO:0000256" key="2">
    <source>
        <dbReference type="ARBA" id="ARBA00022475"/>
    </source>
</evidence>
<organism evidence="7 8">
    <name type="scientific">Mariniphaga sediminis</name>
    <dbReference type="NCBI Taxonomy" id="1628158"/>
    <lineage>
        <taxon>Bacteria</taxon>
        <taxon>Pseudomonadati</taxon>
        <taxon>Bacteroidota</taxon>
        <taxon>Bacteroidia</taxon>
        <taxon>Marinilabiliales</taxon>
        <taxon>Prolixibacteraceae</taxon>
        <taxon>Mariniphaga</taxon>
    </lineage>
</organism>
<sequence>MFLFFCLPKLIKLRELKTGKLFHLKFFILKNIALKIIKFLIFFAIGAFIFWLIYKDQDIDRIKTVLKNDVKYFWIVVSLFIGLLSHISRTMRWGLMIEPISHKPRFINTFLGVMVGYLMNMAFPRMGEISRCGVLARYEKISFTKLLGTVVAERAVDMVSLLLLLVIVIFSQFGHMLQFLGDNPEIEAKLLAVVTSPILIIALVGMLVLAIVFWKTLKHTLFYKKVYAILMNLKEGFISIRSIDKKGWFFFHSVAIWALYYLMLYVVFFAFDFTSNLGPLAGLTTFVLASFGMVAPVQGGIGAWHFMAKEALSLYGIANENGIIFAFVAHTSMTGMIILIGIISLLVLPFINGRKTTSEAMVAKEIE</sequence>
<feature type="transmembrane region" description="Helical" evidence="6">
    <location>
        <begin position="107"/>
        <end position="125"/>
    </location>
</feature>
<evidence type="ECO:0000256" key="1">
    <source>
        <dbReference type="ARBA" id="ARBA00004651"/>
    </source>
</evidence>
<gene>
    <name evidence="7" type="ORF">D1164_17705</name>
</gene>
<evidence type="ECO:0000256" key="4">
    <source>
        <dbReference type="ARBA" id="ARBA00022989"/>
    </source>
</evidence>
<keyword evidence="8" id="KW-1185">Reference proteome</keyword>
<feature type="transmembrane region" description="Helical" evidence="6">
    <location>
        <begin position="283"/>
        <end position="304"/>
    </location>
</feature>
<comment type="caution">
    <text evidence="7">The sequence shown here is derived from an EMBL/GenBank/DDBJ whole genome shotgun (WGS) entry which is preliminary data.</text>
</comment>
<dbReference type="Pfam" id="PF03706">
    <property type="entry name" value="LPG_synthase_TM"/>
    <property type="match status" value="1"/>
</dbReference>
<reference evidence="7 8" key="1">
    <citation type="journal article" date="2015" name="Int. J. Syst. Evol. Microbiol.">
        <title>Mariniphaga sediminis sp. nov., isolated from coastal sediment.</title>
        <authorList>
            <person name="Wang F.Q."/>
            <person name="Shen Q.Y."/>
            <person name="Chen G.J."/>
            <person name="Du Z.J."/>
        </authorList>
    </citation>
    <scope>NUCLEOTIDE SEQUENCE [LARGE SCALE GENOMIC DNA]</scope>
    <source>
        <strain evidence="7 8">SY21</strain>
    </source>
</reference>
<feature type="transmembrane region" description="Helical" evidence="6">
    <location>
        <begin position="146"/>
        <end position="170"/>
    </location>
</feature>
<dbReference type="EMBL" id="QWET01000016">
    <property type="protein sequence ID" value="RIH63774.1"/>
    <property type="molecule type" value="Genomic_DNA"/>
</dbReference>
<evidence type="ECO:0000313" key="8">
    <source>
        <dbReference type="Proteomes" id="UP000266441"/>
    </source>
</evidence>
<dbReference type="OrthoDB" id="9812094at2"/>
<protein>
    <submittedName>
        <fullName evidence="7">UPF0104 family protein</fullName>
    </submittedName>
</protein>
<feature type="transmembrane region" description="Helical" evidence="6">
    <location>
        <begin position="190"/>
        <end position="214"/>
    </location>
</feature>
<keyword evidence="4 6" id="KW-1133">Transmembrane helix</keyword>
<keyword evidence="3 6" id="KW-0812">Transmembrane</keyword>
<keyword evidence="5 6" id="KW-0472">Membrane</keyword>
<evidence type="ECO:0000256" key="5">
    <source>
        <dbReference type="ARBA" id="ARBA00023136"/>
    </source>
</evidence>
<dbReference type="InterPro" id="IPR022791">
    <property type="entry name" value="L-PG_synthase/AglD"/>
</dbReference>
<dbReference type="PANTHER" id="PTHR39087">
    <property type="entry name" value="UPF0104 MEMBRANE PROTEIN MJ1595"/>
    <property type="match status" value="1"/>
</dbReference>
<feature type="transmembrane region" description="Helical" evidence="6">
    <location>
        <begin position="324"/>
        <end position="351"/>
    </location>
</feature>
<dbReference type="GO" id="GO:0005886">
    <property type="term" value="C:plasma membrane"/>
    <property type="evidence" value="ECO:0007669"/>
    <property type="project" value="UniProtKB-SubCell"/>
</dbReference>
<proteinExistence type="predicted"/>
<evidence type="ECO:0000313" key="7">
    <source>
        <dbReference type="EMBL" id="RIH63774.1"/>
    </source>
</evidence>
<dbReference type="Proteomes" id="UP000266441">
    <property type="component" value="Unassembled WGS sequence"/>
</dbReference>
<evidence type="ECO:0000256" key="3">
    <source>
        <dbReference type="ARBA" id="ARBA00022692"/>
    </source>
</evidence>
<evidence type="ECO:0000256" key="6">
    <source>
        <dbReference type="SAM" id="Phobius"/>
    </source>
</evidence>
<keyword evidence="2" id="KW-1003">Cell membrane</keyword>
<accession>A0A399CVH3</accession>
<name>A0A399CVH3_9BACT</name>
<dbReference type="NCBIfam" id="TIGR00374">
    <property type="entry name" value="flippase-like domain"/>
    <property type="match status" value="1"/>
</dbReference>
<feature type="transmembrane region" description="Helical" evidence="6">
    <location>
        <begin position="249"/>
        <end position="271"/>
    </location>
</feature>
<feature type="transmembrane region" description="Helical" evidence="6">
    <location>
        <begin position="70"/>
        <end position="87"/>
    </location>
</feature>
<feature type="transmembrane region" description="Helical" evidence="6">
    <location>
        <begin position="32"/>
        <end position="54"/>
    </location>
</feature>
<dbReference type="AlphaFoldDB" id="A0A399CVH3"/>
<dbReference type="PANTHER" id="PTHR39087:SF2">
    <property type="entry name" value="UPF0104 MEMBRANE PROTEIN MJ1595"/>
    <property type="match status" value="1"/>
</dbReference>
<comment type="subcellular location">
    <subcellularLocation>
        <location evidence="1">Cell membrane</location>
        <topology evidence="1">Multi-pass membrane protein</topology>
    </subcellularLocation>
</comment>